<dbReference type="Pfam" id="PF14316">
    <property type="entry name" value="DUF4381"/>
    <property type="match status" value="1"/>
</dbReference>
<dbReference type="InterPro" id="IPR025489">
    <property type="entry name" value="DUF4381"/>
</dbReference>
<reference evidence="2 3" key="1">
    <citation type="submission" date="2023-12" db="EMBL/GenBank/DDBJ databases">
        <title>A. evansii MAY27, complete genome.</title>
        <authorList>
            <person name="Wang Y."/>
        </authorList>
    </citation>
    <scope>NUCLEOTIDE SEQUENCE [LARGE SCALE GENOMIC DNA]</scope>
    <source>
        <strain evidence="2 3">MAY27</strain>
    </source>
</reference>
<keyword evidence="3" id="KW-1185">Reference proteome</keyword>
<dbReference type="EMBL" id="CP141259">
    <property type="protein sequence ID" value="WRL46756.1"/>
    <property type="molecule type" value="Genomic_DNA"/>
</dbReference>
<evidence type="ECO:0000313" key="2">
    <source>
        <dbReference type="EMBL" id="WRL46756.1"/>
    </source>
</evidence>
<proteinExistence type="predicted"/>
<keyword evidence="1" id="KW-1133">Transmembrane helix</keyword>
<gene>
    <name evidence="2" type="ORF">U5817_01540</name>
</gene>
<feature type="transmembrane region" description="Helical" evidence="1">
    <location>
        <begin position="29"/>
        <end position="47"/>
    </location>
</feature>
<organism evidence="2 3">
    <name type="scientific">Aromatoleum evansii</name>
    <name type="common">Azoarcus evansii</name>
    <dbReference type="NCBI Taxonomy" id="59406"/>
    <lineage>
        <taxon>Bacteria</taxon>
        <taxon>Pseudomonadati</taxon>
        <taxon>Pseudomonadota</taxon>
        <taxon>Betaproteobacteria</taxon>
        <taxon>Rhodocyclales</taxon>
        <taxon>Rhodocyclaceae</taxon>
        <taxon>Aromatoleum</taxon>
    </lineage>
</organism>
<evidence type="ECO:0000256" key="1">
    <source>
        <dbReference type="SAM" id="Phobius"/>
    </source>
</evidence>
<evidence type="ECO:0000313" key="3">
    <source>
        <dbReference type="Proteomes" id="UP001626593"/>
    </source>
</evidence>
<name>A0ABZ1ALL3_AROEV</name>
<keyword evidence="1" id="KW-0812">Transmembrane</keyword>
<accession>A0ABZ1ALL3</accession>
<dbReference type="RefSeq" id="WP_407279491.1">
    <property type="nucleotide sequence ID" value="NZ_CP141259.1"/>
</dbReference>
<sequence length="162" mass="18110">MTADAPLPPSIDQLRDIHLPPPPDMWPPAPIVLLVALAVVLIAAWTVRRHRRRTPLRRALRELDALARNHAAAYDPVTLARGISRLLRNYARSRFPRENVAHLAGADWLRFLDAHGTHGDFTSGPGLVLDELPYRPPGSPGEDADAVALLRITRQWLRRNAQ</sequence>
<protein>
    <submittedName>
        <fullName evidence="2">DUF4381 domain-containing protein</fullName>
    </submittedName>
</protein>
<keyword evidence="1" id="KW-0472">Membrane</keyword>
<dbReference type="Proteomes" id="UP001626593">
    <property type="component" value="Chromosome"/>
</dbReference>